<dbReference type="PANTHER" id="PTHR46795:SF3">
    <property type="entry name" value="ABC TRANSPORTER PERMEASE"/>
    <property type="match status" value="1"/>
</dbReference>
<feature type="transmembrane region" description="Helical" evidence="6">
    <location>
        <begin position="636"/>
        <end position="658"/>
    </location>
</feature>
<name>A0A7W8M3R5_9FIRM</name>
<feature type="transmembrane region" description="Helical" evidence="6">
    <location>
        <begin position="285"/>
        <end position="309"/>
    </location>
</feature>
<dbReference type="InterPro" id="IPR027022">
    <property type="entry name" value="ABC_permease_BceB-typ"/>
</dbReference>
<keyword evidence="3 6" id="KW-0812">Transmembrane</keyword>
<keyword evidence="6" id="KW-0813">Transport</keyword>
<feature type="transmembrane region" description="Helical" evidence="6">
    <location>
        <begin position="21"/>
        <end position="42"/>
    </location>
</feature>
<gene>
    <name evidence="8" type="ORF">HNP82_000457</name>
</gene>
<comment type="similarity">
    <text evidence="6">Belongs to the ABC-4 integral membrane protein family.</text>
</comment>
<protein>
    <submittedName>
        <fullName evidence="8">Putative ABC transport system permease protein</fullName>
    </submittedName>
</protein>
<dbReference type="RefSeq" id="WP_183771003.1">
    <property type="nucleotide sequence ID" value="NZ_JACHFW010000001.1"/>
</dbReference>
<feature type="domain" description="ABC3 transporter permease C-terminal" evidence="7">
    <location>
        <begin position="64"/>
        <end position="172"/>
    </location>
</feature>
<comment type="subcellular location">
    <subcellularLocation>
        <location evidence="1 6">Cell membrane</location>
        <topology evidence="1 6">Multi-pass membrane protein</topology>
    </subcellularLocation>
</comment>
<keyword evidence="2 6" id="KW-1003">Cell membrane</keyword>
<organism evidence="8 9">
    <name type="scientific">Catenibacillus scindens</name>
    <dbReference type="NCBI Taxonomy" id="673271"/>
    <lineage>
        <taxon>Bacteria</taxon>
        <taxon>Bacillati</taxon>
        <taxon>Bacillota</taxon>
        <taxon>Clostridia</taxon>
        <taxon>Lachnospirales</taxon>
        <taxon>Lachnospiraceae</taxon>
        <taxon>Catenibacillus</taxon>
    </lineage>
</organism>
<comment type="caution">
    <text evidence="8">The sequence shown here is derived from an EMBL/GenBank/DDBJ whole genome shotgun (WGS) entry which is preliminary data.</text>
</comment>
<accession>A0A7W8M3R5</accession>
<dbReference type="EMBL" id="JACHFW010000001">
    <property type="protein sequence ID" value="MBB5263363.1"/>
    <property type="molecule type" value="Genomic_DNA"/>
</dbReference>
<dbReference type="InterPro" id="IPR003838">
    <property type="entry name" value="ABC3_permease_C"/>
</dbReference>
<dbReference type="AlphaFoldDB" id="A0A7W8M3R5"/>
<feature type="transmembrane region" description="Helical" evidence="6">
    <location>
        <begin position="149"/>
        <end position="172"/>
    </location>
</feature>
<proteinExistence type="inferred from homology"/>
<dbReference type="PANTHER" id="PTHR46795">
    <property type="entry name" value="ABC TRANSPORTER PERMEASE-RELATED-RELATED"/>
    <property type="match status" value="1"/>
</dbReference>
<evidence type="ECO:0000256" key="2">
    <source>
        <dbReference type="ARBA" id="ARBA00022475"/>
    </source>
</evidence>
<dbReference type="PIRSF" id="PIRSF018968">
    <property type="entry name" value="ABC_permease_BceB"/>
    <property type="match status" value="1"/>
</dbReference>
<evidence type="ECO:0000313" key="8">
    <source>
        <dbReference type="EMBL" id="MBB5263363.1"/>
    </source>
</evidence>
<feature type="transmembrane region" description="Helical" evidence="6">
    <location>
        <begin position="103"/>
        <end position="129"/>
    </location>
</feature>
<evidence type="ECO:0000259" key="7">
    <source>
        <dbReference type="Pfam" id="PF02687"/>
    </source>
</evidence>
<dbReference type="Proteomes" id="UP000543642">
    <property type="component" value="Unassembled WGS sequence"/>
</dbReference>
<feature type="transmembrane region" description="Helical" evidence="6">
    <location>
        <begin position="542"/>
        <end position="567"/>
    </location>
</feature>
<feature type="transmembrane region" description="Helical" evidence="6">
    <location>
        <begin position="62"/>
        <end position="82"/>
    </location>
</feature>
<reference evidence="8 9" key="1">
    <citation type="submission" date="2020-08" db="EMBL/GenBank/DDBJ databases">
        <title>Genomic Encyclopedia of Type Strains, Phase IV (KMG-IV): sequencing the most valuable type-strain genomes for metagenomic binning, comparative biology and taxonomic classification.</title>
        <authorList>
            <person name="Goeker M."/>
        </authorList>
    </citation>
    <scope>NUCLEOTIDE SEQUENCE [LARGE SCALE GENOMIC DNA]</scope>
    <source>
        <strain evidence="8 9">DSM 106146</strain>
    </source>
</reference>
<feature type="transmembrane region" description="Helical" evidence="6">
    <location>
        <begin position="201"/>
        <end position="221"/>
    </location>
</feature>
<evidence type="ECO:0000256" key="5">
    <source>
        <dbReference type="ARBA" id="ARBA00023136"/>
    </source>
</evidence>
<dbReference type="Pfam" id="PF02687">
    <property type="entry name" value="FtsX"/>
    <property type="match status" value="1"/>
</dbReference>
<dbReference type="GO" id="GO:0055085">
    <property type="term" value="P:transmembrane transport"/>
    <property type="evidence" value="ECO:0007669"/>
    <property type="project" value="UniProtKB-UniRule"/>
</dbReference>
<evidence type="ECO:0000256" key="1">
    <source>
        <dbReference type="ARBA" id="ARBA00004651"/>
    </source>
</evidence>
<sequence>MKMFFYWKLAGTGIFKNRRIYFPYILSCIGMVMMEYIIIFLASDPSVTSLPGGGDMQMFIQLGVGIIAVFSTFFLFYTNSFLMRRRKKEFGLYSILGMGQRNLVLVLFWESVFITLIALIAGVLLGIIFSKGAQIVMAYMLHATAGFSLSVGGKAIETTCVIFLVIFALLFLNGLRQVYRAKPVELLKSETVGEKPPKANWALAIIGVVILGAGYYLAIIIEEPLSAMLMFFVAVIFVIVGTYFLFIAGSVVLCRLLKMNKRYYYKTSHFISVSSMSYRMKRNGAGLAAICILSTAVLVMISSTASLYFGSNNLLEHRFPRQITANMDTVDDAAAQKISDLSDAILTDYGLTRENTLVYKSLDLSGLMEGDTLYFDQSRLTSLTDYAAVRQIFVISLDDYNRLMNTDKTLAEDEIMLYCTKTSYHQDILNIEGYGTVKIKENLDSFVANGIDTQQVMASMFIFVPDFDTAIQRFDAMLTSYGMDSEAISSYKQTFFGFDMAGDKETQIEIYNRLTQALAADTSFPEAILESRASSYDGFMGLYGGMFFLGILLGIVCLCAAVLIMYYKQVTEGYEDQDRFDILQKVGMTRKEVSKIIHSQILTVFFAPLIGAGIHMAVAFKILTVLLAMFGLYDTGFTAIVTLICFAVFALFYVLVYFGTSKAYYRIVSKGR</sequence>
<evidence type="ECO:0000256" key="6">
    <source>
        <dbReference type="PIRNR" id="PIRNR018968"/>
    </source>
</evidence>
<dbReference type="GO" id="GO:0005886">
    <property type="term" value="C:plasma membrane"/>
    <property type="evidence" value="ECO:0007669"/>
    <property type="project" value="UniProtKB-SubCell"/>
</dbReference>
<evidence type="ECO:0000256" key="4">
    <source>
        <dbReference type="ARBA" id="ARBA00022989"/>
    </source>
</evidence>
<feature type="transmembrane region" description="Helical" evidence="6">
    <location>
        <begin position="227"/>
        <end position="257"/>
    </location>
</feature>
<keyword evidence="9" id="KW-1185">Reference proteome</keyword>
<keyword evidence="4 6" id="KW-1133">Transmembrane helix</keyword>
<evidence type="ECO:0000313" key="9">
    <source>
        <dbReference type="Proteomes" id="UP000543642"/>
    </source>
</evidence>
<feature type="transmembrane region" description="Helical" evidence="6">
    <location>
        <begin position="601"/>
        <end position="630"/>
    </location>
</feature>
<dbReference type="InterPro" id="IPR052536">
    <property type="entry name" value="ABC-4_Integral_Memb_Prot"/>
</dbReference>
<keyword evidence="5 6" id="KW-0472">Membrane</keyword>
<evidence type="ECO:0000256" key="3">
    <source>
        <dbReference type="ARBA" id="ARBA00022692"/>
    </source>
</evidence>